<gene>
    <name evidence="1" type="ORF">EYC87_05095</name>
</gene>
<sequence>MSPKGAFNSLFELIAFRKPEKQGIEREVFMASIRLIPFKNGGRTWRLRIKYSYKGVQRVRTKQFLADKYSKKDVQASARKREAQLMETEVICAT</sequence>
<accession>A0ABT3SSP6</accession>
<dbReference type="EMBL" id="SHNP01000002">
    <property type="protein sequence ID" value="MCX2972960.1"/>
    <property type="molecule type" value="Genomic_DNA"/>
</dbReference>
<reference evidence="1" key="1">
    <citation type="submission" date="2019-02" db="EMBL/GenBank/DDBJ databases">
        <authorList>
            <person name="Li S.-H."/>
        </authorList>
    </citation>
    <scope>NUCLEOTIDE SEQUENCE</scope>
    <source>
        <strain evidence="1">IMCC8485</strain>
    </source>
</reference>
<comment type="caution">
    <text evidence="1">The sequence shown here is derived from an EMBL/GenBank/DDBJ whole genome shotgun (WGS) entry which is preliminary data.</text>
</comment>
<dbReference type="Proteomes" id="UP001143307">
    <property type="component" value="Unassembled WGS sequence"/>
</dbReference>
<evidence type="ECO:0000313" key="1">
    <source>
        <dbReference type="EMBL" id="MCX2972960.1"/>
    </source>
</evidence>
<evidence type="ECO:0000313" key="2">
    <source>
        <dbReference type="Proteomes" id="UP001143307"/>
    </source>
</evidence>
<keyword evidence="2" id="KW-1185">Reference proteome</keyword>
<name>A0ABT3SSP6_9GAMM</name>
<organism evidence="1 2">
    <name type="scientific">Candidatus Seongchinamella marina</name>
    <dbReference type="NCBI Taxonomy" id="2518990"/>
    <lineage>
        <taxon>Bacteria</taxon>
        <taxon>Pseudomonadati</taxon>
        <taxon>Pseudomonadota</taxon>
        <taxon>Gammaproteobacteria</taxon>
        <taxon>Cellvibrionales</taxon>
        <taxon>Halieaceae</taxon>
        <taxon>Seongchinamella</taxon>
    </lineage>
</organism>
<proteinExistence type="predicted"/>
<protein>
    <recommendedName>
        <fullName evidence="3">Integrase</fullName>
    </recommendedName>
</protein>
<evidence type="ECO:0008006" key="3">
    <source>
        <dbReference type="Google" id="ProtNLM"/>
    </source>
</evidence>